<reference evidence="2 3" key="2">
    <citation type="submission" date="2018-11" db="EMBL/GenBank/DDBJ databases">
        <authorList>
            <consortium name="Pathogen Informatics"/>
        </authorList>
    </citation>
    <scope>NUCLEOTIDE SEQUENCE [LARGE SCALE GENOMIC DNA]</scope>
</reference>
<evidence type="ECO:0000313" key="4">
    <source>
        <dbReference type="WBParaSite" id="GPUH_0001264401-mRNA-1"/>
    </source>
</evidence>
<dbReference type="InterPro" id="IPR013961">
    <property type="entry name" value="RAI1"/>
</dbReference>
<evidence type="ECO:0000313" key="3">
    <source>
        <dbReference type="Proteomes" id="UP000271098"/>
    </source>
</evidence>
<dbReference type="WBParaSite" id="GPUH_0001264401-mRNA-1">
    <property type="protein sequence ID" value="GPUH_0001264401-mRNA-1"/>
    <property type="gene ID" value="GPUH_0001264401"/>
</dbReference>
<organism evidence="4">
    <name type="scientific">Gongylonema pulchrum</name>
    <dbReference type="NCBI Taxonomy" id="637853"/>
    <lineage>
        <taxon>Eukaryota</taxon>
        <taxon>Metazoa</taxon>
        <taxon>Ecdysozoa</taxon>
        <taxon>Nematoda</taxon>
        <taxon>Chromadorea</taxon>
        <taxon>Rhabditida</taxon>
        <taxon>Spirurina</taxon>
        <taxon>Spiruromorpha</taxon>
        <taxon>Spiruroidea</taxon>
        <taxon>Gongylonematidae</taxon>
        <taxon>Gongylonema</taxon>
    </lineage>
</organism>
<protein>
    <submittedName>
        <fullName evidence="4">DHC_N1 domain-containing protein</fullName>
    </submittedName>
</protein>
<sequence length="118" mass="14021">MLSLFLLCDLRPILTVNNFEVEEQLFRLYHFSGIVEEIETLRVDELPALGRHYWEGDEMLDFIHAVLMRVKNELQKVPELTEIIVEYCPTTQTITFRKTDVTKDHFFLPDEFIKRFAA</sequence>
<reference evidence="4" key="1">
    <citation type="submission" date="2016-06" db="UniProtKB">
        <authorList>
            <consortium name="WormBaseParasite"/>
        </authorList>
    </citation>
    <scope>IDENTIFICATION</scope>
</reference>
<evidence type="ECO:0000259" key="1">
    <source>
        <dbReference type="Pfam" id="PF08652"/>
    </source>
</evidence>
<feature type="domain" description="RAI1-like" evidence="1">
    <location>
        <begin position="32"/>
        <end position="112"/>
    </location>
</feature>
<name>A0A183DV89_9BILA</name>
<evidence type="ECO:0000313" key="2">
    <source>
        <dbReference type="EMBL" id="VDN20790.1"/>
    </source>
</evidence>
<dbReference type="Pfam" id="PF08652">
    <property type="entry name" value="RAI1"/>
    <property type="match status" value="1"/>
</dbReference>
<accession>A0A183DV89</accession>
<proteinExistence type="predicted"/>
<keyword evidence="3" id="KW-1185">Reference proteome</keyword>
<dbReference type="AlphaFoldDB" id="A0A183DV89"/>
<dbReference type="OrthoDB" id="6351607at2759"/>
<dbReference type="EMBL" id="UYRT01079474">
    <property type="protein sequence ID" value="VDN20790.1"/>
    <property type="molecule type" value="Genomic_DNA"/>
</dbReference>
<gene>
    <name evidence="2" type="ORF">GPUH_LOCUS12630</name>
</gene>
<dbReference type="Proteomes" id="UP000271098">
    <property type="component" value="Unassembled WGS sequence"/>
</dbReference>